<comment type="caution">
    <text evidence="2">The sequence shown here is derived from an EMBL/GenBank/DDBJ whole genome shotgun (WGS) entry which is preliminary data.</text>
</comment>
<name>A0A4E0RLK2_9GAMM</name>
<evidence type="ECO:0000313" key="3">
    <source>
        <dbReference type="Proteomes" id="UP000030428"/>
    </source>
</evidence>
<dbReference type="EMBL" id="JSZA02000277">
    <property type="protein sequence ID" value="TGN99884.1"/>
    <property type="molecule type" value="Genomic_DNA"/>
</dbReference>
<dbReference type="PANTHER" id="PTHR32182:SF0">
    <property type="entry name" value="DNA REPLICATION AND REPAIR PROTEIN RECF"/>
    <property type="match status" value="1"/>
</dbReference>
<dbReference type="GO" id="GO:0006302">
    <property type="term" value="P:double-strand break repair"/>
    <property type="evidence" value="ECO:0007669"/>
    <property type="project" value="TreeGrafter"/>
</dbReference>
<evidence type="ECO:0000259" key="1">
    <source>
        <dbReference type="Pfam" id="PF02463"/>
    </source>
</evidence>
<feature type="domain" description="RecF/RecN/SMC N-terminal" evidence="1">
    <location>
        <begin position="1"/>
        <end position="49"/>
    </location>
</feature>
<dbReference type="PANTHER" id="PTHR32182">
    <property type="entry name" value="DNA REPLICATION AND REPAIR PROTEIN RECF"/>
    <property type="match status" value="1"/>
</dbReference>
<dbReference type="GO" id="GO:0000731">
    <property type="term" value="P:DNA synthesis involved in DNA repair"/>
    <property type="evidence" value="ECO:0007669"/>
    <property type="project" value="TreeGrafter"/>
</dbReference>
<evidence type="ECO:0000313" key="2">
    <source>
        <dbReference type="EMBL" id="TGN99884.1"/>
    </source>
</evidence>
<accession>A0A4E0RLK2</accession>
<dbReference type="AlphaFoldDB" id="A0A4E0RLK2"/>
<dbReference type="SUPFAM" id="SSF52540">
    <property type="entry name" value="P-loop containing nucleoside triphosphate hydrolases"/>
    <property type="match status" value="1"/>
</dbReference>
<dbReference type="Proteomes" id="UP000030428">
    <property type="component" value="Unassembled WGS sequence"/>
</dbReference>
<dbReference type="InterPro" id="IPR003395">
    <property type="entry name" value="RecF/RecN/SMC_N"/>
</dbReference>
<sequence length="79" mass="9191">MLKKIQLTHFRSFFQAEVEIKNINVLIGGNGSGKSNFINAEKFCFWKSHESPKPFFQHQATNQKETQLKYPINTFVDNV</sequence>
<gene>
    <name evidence="2" type="ORF">PN36_32225</name>
</gene>
<keyword evidence="3" id="KW-1185">Reference proteome</keyword>
<reference evidence="2 3" key="1">
    <citation type="journal article" date="2016" name="Front. Microbiol.">
        <title>Single-Cell (Meta-)Genomics of a Dimorphic Candidatus Thiomargarita nelsonii Reveals Genomic Plasticity.</title>
        <authorList>
            <person name="Flood B.E."/>
            <person name="Fliss P."/>
            <person name="Jones D.S."/>
            <person name="Dick G.J."/>
            <person name="Jain S."/>
            <person name="Kaster A.K."/>
            <person name="Winkel M."/>
            <person name="Mussmann M."/>
            <person name="Bailey J."/>
        </authorList>
    </citation>
    <scope>NUCLEOTIDE SEQUENCE [LARGE SCALE GENOMIC DNA]</scope>
    <source>
        <strain evidence="2">Hydrate Ridge</strain>
    </source>
</reference>
<proteinExistence type="predicted"/>
<dbReference type="Pfam" id="PF02463">
    <property type="entry name" value="SMC_N"/>
    <property type="match status" value="1"/>
</dbReference>
<dbReference type="Gene3D" id="3.40.50.300">
    <property type="entry name" value="P-loop containing nucleotide triphosphate hydrolases"/>
    <property type="match status" value="1"/>
</dbReference>
<protein>
    <recommendedName>
        <fullName evidence="1">RecF/RecN/SMC N-terminal domain-containing protein</fullName>
    </recommendedName>
</protein>
<organism evidence="2 3">
    <name type="scientific">Candidatus Thiomargarita nelsonii</name>
    <dbReference type="NCBI Taxonomy" id="1003181"/>
    <lineage>
        <taxon>Bacteria</taxon>
        <taxon>Pseudomonadati</taxon>
        <taxon>Pseudomonadota</taxon>
        <taxon>Gammaproteobacteria</taxon>
        <taxon>Thiotrichales</taxon>
        <taxon>Thiotrichaceae</taxon>
        <taxon>Thiomargarita</taxon>
    </lineage>
</organism>
<dbReference type="InterPro" id="IPR027417">
    <property type="entry name" value="P-loop_NTPase"/>
</dbReference>